<keyword evidence="1" id="KW-1133">Transmembrane helix</keyword>
<feature type="transmembrane region" description="Helical" evidence="1">
    <location>
        <begin position="69"/>
        <end position="93"/>
    </location>
</feature>
<reference evidence="2" key="1">
    <citation type="journal article" date="2020" name="bioRxiv">
        <title>A rank-normalized archaeal taxonomy based on genome phylogeny resolves widespread incomplete and uneven classifications.</title>
        <authorList>
            <person name="Rinke C."/>
            <person name="Chuvochina M."/>
            <person name="Mussig A.J."/>
            <person name="Chaumeil P.-A."/>
            <person name="Waite D.W."/>
            <person name="Whitman W.B."/>
            <person name="Parks D.H."/>
            <person name="Hugenholtz P."/>
        </authorList>
    </citation>
    <scope>NUCLEOTIDE SEQUENCE</scope>
    <source>
        <strain evidence="2">UBA8838</strain>
    </source>
</reference>
<evidence type="ECO:0000313" key="3">
    <source>
        <dbReference type="Proteomes" id="UP000646844"/>
    </source>
</evidence>
<dbReference type="GeneID" id="1457988"/>
<comment type="caution">
    <text evidence="2">The sequence shown here is derived from an EMBL/GenBank/DDBJ whole genome shotgun (WGS) entry which is preliminary data.</text>
</comment>
<evidence type="ECO:0000256" key="1">
    <source>
        <dbReference type="SAM" id="Phobius"/>
    </source>
</evidence>
<feature type="transmembrane region" description="Helical" evidence="1">
    <location>
        <begin position="204"/>
        <end position="230"/>
    </location>
</feature>
<accession>A0A832TDX8</accession>
<dbReference type="Proteomes" id="UP000646844">
    <property type="component" value="Unassembled WGS sequence"/>
</dbReference>
<sequence>MGRKKLVIFIVALFFLFLYFSFFPPGLFSNIIDPVIFWIIILFILLSYPFNTVFTYIKSNFKKRKEISISTLIYFPFHLLIFSLALEKLLLLFFNYSPEFYHGEVSLAFSPFVTSGLGFLFNLLFNPSIEVLLPPYYFLSITPFAIFTALSITFLVSANIGKIFEFIRSKRLIAGVVTLGLVGGTTCCLSLPTIIAFYTPLSFLAYSVISGEILTVVYFALPLIVIFSLYDLFKRSLKVKCDCK</sequence>
<feature type="transmembrane region" description="Helical" evidence="1">
    <location>
        <begin position="6"/>
        <end position="23"/>
    </location>
</feature>
<dbReference type="AlphaFoldDB" id="A0A832TDX8"/>
<feature type="transmembrane region" description="Helical" evidence="1">
    <location>
        <begin position="105"/>
        <end position="125"/>
    </location>
</feature>
<organism evidence="2 3">
    <name type="scientific">Sulfurisphaera tokodaii</name>
    <dbReference type="NCBI Taxonomy" id="111955"/>
    <lineage>
        <taxon>Archaea</taxon>
        <taxon>Thermoproteota</taxon>
        <taxon>Thermoprotei</taxon>
        <taxon>Sulfolobales</taxon>
        <taxon>Sulfolobaceae</taxon>
        <taxon>Sulfurisphaera</taxon>
    </lineage>
</organism>
<feature type="transmembrane region" description="Helical" evidence="1">
    <location>
        <begin position="137"/>
        <end position="160"/>
    </location>
</feature>
<keyword evidence="1" id="KW-0472">Membrane</keyword>
<evidence type="ECO:0000313" key="2">
    <source>
        <dbReference type="EMBL" id="HII74139.1"/>
    </source>
</evidence>
<dbReference type="EMBL" id="DUJO01000028">
    <property type="protein sequence ID" value="HII74139.1"/>
    <property type="molecule type" value="Genomic_DNA"/>
</dbReference>
<dbReference type="OMA" id="CCISIAT"/>
<name>A0A832TDX8_9CREN</name>
<gene>
    <name evidence="2" type="ORF">HA332_07125</name>
</gene>
<feature type="transmembrane region" description="Helical" evidence="1">
    <location>
        <begin position="35"/>
        <end position="57"/>
    </location>
</feature>
<protein>
    <submittedName>
        <fullName evidence="2">Uncharacterized protein</fullName>
    </submittedName>
</protein>
<dbReference type="RefSeq" id="WP_010978046.1">
    <property type="nucleotide sequence ID" value="NZ_BAABQO010000020.1"/>
</dbReference>
<feature type="transmembrane region" description="Helical" evidence="1">
    <location>
        <begin position="172"/>
        <end position="198"/>
    </location>
</feature>
<proteinExistence type="predicted"/>
<keyword evidence="1" id="KW-0812">Transmembrane</keyword>